<proteinExistence type="predicted"/>
<accession>A0A0A8ZRR9</accession>
<dbReference type="AlphaFoldDB" id="A0A0A8ZRR9"/>
<name>A0A0A8ZRR9_ARUDO</name>
<dbReference type="EMBL" id="GBRH01257497">
    <property type="protein sequence ID" value="JAD40398.1"/>
    <property type="molecule type" value="Transcribed_RNA"/>
</dbReference>
<reference evidence="1" key="2">
    <citation type="journal article" date="2015" name="Data Brief">
        <title>Shoot transcriptome of the giant reed, Arundo donax.</title>
        <authorList>
            <person name="Barrero R.A."/>
            <person name="Guerrero F.D."/>
            <person name="Moolhuijzen P."/>
            <person name="Goolsby J.A."/>
            <person name="Tidwell J."/>
            <person name="Bellgard S.E."/>
            <person name="Bellgard M.I."/>
        </authorList>
    </citation>
    <scope>NUCLEOTIDE SEQUENCE</scope>
    <source>
        <tissue evidence="1">Shoot tissue taken approximately 20 cm above the soil surface</tissue>
    </source>
</reference>
<protein>
    <submittedName>
        <fullName evidence="1">Uncharacterized protein</fullName>
    </submittedName>
</protein>
<sequence length="28" mass="3081">MVITSQFSKLIQLHFLPSFSDTSIVGIA</sequence>
<evidence type="ECO:0000313" key="1">
    <source>
        <dbReference type="EMBL" id="JAD40398.1"/>
    </source>
</evidence>
<reference evidence="1" key="1">
    <citation type="submission" date="2014-09" db="EMBL/GenBank/DDBJ databases">
        <authorList>
            <person name="Magalhaes I.L.F."/>
            <person name="Oliveira U."/>
            <person name="Santos F.R."/>
            <person name="Vidigal T.H.D.A."/>
            <person name="Brescovit A.D."/>
            <person name="Santos A.J."/>
        </authorList>
    </citation>
    <scope>NUCLEOTIDE SEQUENCE</scope>
    <source>
        <tissue evidence="1">Shoot tissue taken approximately 20 cm above the soil surface</tissue>
    </source>
</reference>
<organism evidence="1">
    <name type="scientific">Arundo donax</name>
    <name type="common">Giant reed</name>
    <name type="synonym">Donax arundinaceus</name>
    <dbReference type="NCBI Taxonomy" id="35708"/>
    <lineage>
        <taxon>Eukaryota</taxon>
        <taxon>Viridiplantae</taxon>
        <taxon>Streptophyta</taxon>
        <taxon>Embryophyta</taxon>
        <taxon>Tracheophyta</taxon>
        <taxon>Spermatophyta</taxon>
        <taxon>Magnoliopsida</taxon>
        <taxon>Liliopsida</taxon>
        <taxon>Poales</taxon>
        <taxon>Poaceae</taxon>
        <taxon>PACMAD clade</taxon>
        <taxon>Arundinoideae</taxon>
        <taxon>Arundineae</taxon>
        <taxon>Arundo</taxon>
    </lineage>
</organism>